<name>A0A0E9U364_ANGAN</name>
<sequence length="22" mass="2499">MPCTPKGDLTPFDIISIFNIYI</sequence>
<dbReference type="AlphaFoldDB" id="A0A0E9U364"/>
<evidence type="ECO:0000313" key="1">
    <source>
        <dbReference type="EMBL" id="JAH60339.1"/>
    </source>
</evidence>
<protein>
    <submittedName>
        <fullName evidence="1">Uncharacterized protein</fullName>
    </submittedName>
</protein>
<dbReference type="EMBL" id="GBXM01048238">
    <property type="protein sequence ID" value="JAH60339.1"/>
    <property type="molecule type" value="Transcribed_RNA"/>
</dbReference>
<organism evidence="1">
    <name type="scientific">Anguilla anguilla</name>
    <name type="common">European freshwater eel</name>
    <name type="synonym">Muraena anguilla</name>
    <dbReference type="NCBI Taxonomy" id="7936"/>
    <lineage>
        <taxon>Eukaryota</taxon>
        <taxon>Metazoa</taxon>
        <taxon>Chordata</taxon>
        <taxon>Craniata</taxon>
        <taxon>Vertebrata</taxon>
        <taxon>Euteleostomi</taxon>
        <taxon>Actinopterygii</taxon>
        <taxon>Neopterygii</taxon>
        <taxon>Teleostei</taxon>
        <taxon>Anguilliformes</taxon>
        <taxon>Anguillidae</taxon>
        <taxon>Anguilla</taxon>
    </lineage>
</organism>
<reference evidence="1" key="1">
    <citation type="submission" date="2014-11" db="EMBL/GenBank/DDBJ databases">
        <authorList>
            <person name="Amaro Gonzalez C."/>
        </authorList>
    </citation>
    <scope>NUCLEOTIDE SEQUENCE</scope>
</reference>
<proteinExistence type="predicted"/>
<accession>A0A0E9U364</accession>
<reference evidence="1" key="2">
    <citation type="journal article" date="2015" name="Fish Shellfish Immunol.">
        <title>Early steps in the European eel (Anguilla anguilla)-Vibrio vulnificus interaction in the gills: Role of the RtxA13 toxin.</title>
        <authorList>
            <person name="Callol A."/>
            <person name="Pajuelo D."/>
            <person name="Ebbesson L."/>
            <person name="Teles M."/>
            <person name="MacKenzie S."/>
            <person name="Amaro C."/>
        </authorList>
    </citation>
    <scope>NUCLEOTIDE SEQUENCE</scope>
</reference>